<dbReference type="RefSeq" id="WP_248204528.1">
    <property type="nucleotide sequence ID" value="NZ_JALNMH010000001.1"/>
</dbReference>
<name>A0ABT0GEE5_9GAMM</name>
<proteinExistence type="predicted"/>
<dbReference type="SUPFAM" id="SSF53187">
    <property type="entry name" value="Zn-dependent exopeptidases"/>
    <property type="match status" value="1"/>
</dbReference>
<sequence>MLRPLLPLCSALLLAGCGVPDGAPSAPPTGSAVQVEAHVRFLADDLLEGREAGTRGYDIAARYVASQFTQTGLVPGGDDGGWLQAVPLLKAERLRQGELTLLGAGEPIRFDFQDDFLPGVNFDNPEWSLEAPLVFVGQAVVAPEYEQDDLAGVDLEGKIAVMLSGAPARFGNDQRAFYSSGREKLRLLGERGAVGVIYLGDPEREGKSPWARGAANWARPSMRLRDADGRPRDTFPQIRGSASLNVDGARQLFAAAGLDADAVFAQLKDGTLKPVELPLTARMSGAATLSSLESHNVVGLLPGSDAVGAAEHIVYTAHLDHVGIGAEVDGDAIYNGALDNALGVGILIETARLAALSPRAARSQVFVALTAEEKGLLGAEHFADSPGLDGRIVANINMDMPVMLSPQKDVIPIGIEHTSLKQVVEAAAAELDIALTPDPFPEEVVFVRSDQFAFVRRGIPAVYLDGGIHATVPEVDGREQLDGFLRNHYHQPSDDLNLSIHFPTAAQLATLNARIGQRVGNAADAPRWNEGNFFGGKFAGGR</sequence>
<dbReference type="Gene3D" id="3.40.630.10">
    <property type="entry name" value="Zn peptidases"/>
    <property type="match status" value="1"/>
</dbReference>
<evidence type="ECO:0000259" key="1">
    <source>
        <dbReference type="Pfam" id="PF04389"/>
    </source>
</evidence>
<dbReference type="InterPro" id="IPR045175">
    <property type="entry name" value="M28_fam"/>
</dbReference>
<dbReference type="InterPro" id="IPR007484">
    <property type="entry name" value="Peptidase_M28"/>
</dbReference>
<dbReference type="Proteomes" id="UP001431449">
    <property type="component" value="Unassembled WGS sequence"/>
</dbReference>
<accession>A0ABT0GEE5</accession>
<protein>
    <submittedName>
        <fullName evidence="2">M28 family metallopeptidase</fullName>
    </submittedName>
</protein>
<comment type="caution">
    <text evidence="2">The sequence shown here is derived from an EMBL/GenBank/DDBJ whole genome shotgun (WGS) entry which is preliminary data.</text>
</comment>
<feature type="domain" description="Peptidase M28" evidence="1">
    <location>
        <begin position="296"/>
        <end position="502"/>
    </location>
</feature>
<dbReference type="PANTHER" id="PTHR12147">
    <property type="entry name" value="METALLOPEPTIDASE M28 FAMILY MEMBER"/>
    <property type="match status" value="1"/>
</dbReference>
<reference evidence="2" key="1">
    <citation type="submission" date="2022-04" db="EMBL/GenBank/DDBJ databases">
        <title>Lysobacter sp. CAU 1642 isolated from sea sand.</title>
        <authorList>
            <person name="Kim W."/>
        </authorList>
    </citation>
    <scope>NUCLEOTIDE SEQUENCE</scope>
    <source>
        <strain evidence="2">CAU 1642</strain>
    </source>
</reference>
<dbReference type="Pfam" id="PF04389">
    <property type="entry name" value="Peptidase_M28"/>
    <property type="match status" value="1"/>
</dbReference>
<dbReference type="CDD" id="cd04820">
    <property type="entry name" value="PA_M28_1_1"/>
    <property type="match status" value="1"/>
</dbReference>
<organism evidence="2 3">
    <name type="scientific">Pseudomarimonas salicorniae</name>
    <dbReference type="NCBI Taxonomy" id="2933270"/>
    <lineage>
        <taxon>Bacteria</taxon>
        <taxon>Pseudomonadati</taxon>
        <taxon>Pseudomonadota</taxon>
        <taxon>Gammaproteobacteria</taxon>
        <taxon>Lysobacterales</taxon>
        <taxon>Lysobacteraceae</taxon>
        <taxon>Pseudomarimonas</taxon>
    </lineage>
</organism>
<dbReference type="InterPro" id="IPR046450">
    <property type="entry name" value="PA_dom_sf"/>
</dbReference>
<dbReference type="PROSITE" id="PS51257">
    <property type="entry name" value="PROKAR_LIPOPROTEIN"/>
    <property type="match status" value="1"/>
</dbReference>
<dbReference type="EMBL" id="JALNMH010000001">
    <property type="protein sequence ID" value="MCK7592392.1"/>
    <property type="molecule type" value="Genomic_DNA"/>
</dbReference>
<gene>
    <name evidence="2" type="ORF">M0G41_01765</name>
</gene>
<keyword evidence="3" id="KW-1185">Reference proteome</keyword>
<dbReference type="Gene3D" id="3.50.30.30">
    <property type="match status" value="1"/>
</dbReference>
<dbReference type="SUPFAM" id="SSF52025">
    <property type="entry name" value="PA domain"/>
    <property type="match status" value="1"/>
</dbReference>
<evidence type="ECO:0000313" key="2">
    <source>
        <dbReference type="EMBL" id="MCK7592392.1"/>
    </source>
</evidence>
<dbReference type="PANTHER" id="PTHR12147:SF26">
    <property type="entry name" value="PEPTIDASE M28 DOMAIN-CONTAINING PROTEIN"/>
    <property type="match status" value="1"/>
</dbReference>
<evidence type="ECO:0000313" key="3">
    <source>
        <dbReference type="Proteomes" id="UP001431449"/>
    </source>
</evidence>